<keyword evidence="1" id="KW-1133">Transmembrane helix</keyword>
<feature type="transmembrane region" description="Helical" evidence="1">
    <location>
        <begin position="21"/>
        <end position="44"/>
    </location>
</feature>
<name>A0A3N0DY98_9ACTN</name>
<dbReference type="Proteomes" id="UP000277094">
    <property type="component" value="Unassembled WGS sequence"/>
</dbReference>
<evidence type="ECO:0000313" key="3">
    <source>
        <dbReference type="EMBL" id="RNL80466.1"/>
    </source>
</evidence>
<organism evidence="3 4">
    <name type="scientific">Nocardioides marmorisolisilvae</name>
    <dbReference type="NCBI Taxonomy" id="1542737"/>
    <lineage>
        <taxon>Bacteria</taxon>
        <taxon>Bacillati</taxon>
        <taxon>Actinomycetota</taxon>
        <taxon>Actinomycetes</taxon>
        <taxon>Propionibacteriales</taxon>
        <taxon>Nocardioidaceae</taxon>
        <taxon>Nocardioides</taxon>
    </lineage>
</organism>
<sequence>MGAQHHALRGRRARTSEGGAAAVEFALVSTVLFIFLFGIVQYGLYFNDSLNARQGVREAARQGVVQMPASSYGSCGSAGVTWAKLKCFTKAQVGGITGSTYVHLVVPDTGGWKKGNRLIVCAAVKSDGLVGILPMPNGGVIRGIGELSIEQDSAPPTDVLATANSDSDPSGLGWSWCA</sequence>
<protein>
    <submittedName>
        <fullName evidence="3">Pilus assembly protein</fullName>
    </submittedName>
</protein>
<dbReference type="EMBL" id="RJSG01000002">
    <property type="protein sequence ID" value="RNL80466.1"/>
    <property type="molecule type" value="Genomic_DNA"/>
</dbReference>
<gene>
    <name evidence="3" type="ORF">EFL95_12910</name>
</gene>
<dbReference type="OrthoDB" id="3783535at2"/>
<dbReference type="AlphaFoldDB" id="A0A3N0DY98"/>
<keyword evidence="1" id="KW-0812">Transmembrane</keyword>
<proteinExistence type="predicted"/>
<evidence type="ECO:0000313" key="4">
    <source>
        <dbReference type="Proteomes" id="UP000277094"/>
    </source>
</evidence>
<dbReference type="Pfam" id="PF07811">
    <property type="entry name" value="TadE"/>
    <property type="match status" value="1"/>
</dbReference>
<comment type="caution">
    <text evidence="3">The sequence shown here is derived from an EMBL/GenBank/DDBJ whole genome shotgun (WGS) entry which is preliminary data.</text>
</comment>
<evidence type="ECO:0000259" key="2">
    <source>
        <dbReference type="Pfam" id="PF07811"/>
    </source>
</evidence>
<keyword evidence="4" id="KW-1185">Reference proteome</keyword>
<keyword evidence="1" id="KW-0472">Membrane</keyword>
<feature type="domain" description="TadE-like" evidence="2">
    <location>
        <begin position="19"/>
        <end position="61"/>
    </location>
</feature>
<reference evidence="3 4" key="1">
    <citation type="submission" date="2018-11" db="EMBL/GenBank/DDBJ databases">
        <authorList>
            <person name="Li F."/>
        </authorList>
    </citation>
    <scope>NUCLEOTIDE SEQUENCE [LARGE SCALE GENOMIC DNA]</scope>
    <source>
        <strain evidence="3 4">KIS18-7</strain>
    </source>
</reference>
<evidence type="ECO:0000256" key="1">
    <source>
        <dbReference type="SAM" id="Phobius"/>
    </source>
</evidence>
<dbReference type="InterPro" id="IPR012495">
    <property type="entry name" value="TadE-like_dom"/>
</dbReference>
<accession>A0A3N0DY98</accession>